<keyword evidence="2" id="KW-1185">Reference proteome</keyword>
<evidence type="ECO:0000313" key="2">
    <source>
        <dbReference type="Proteomes" id="UP001652641"/>
    </source>
</evidence>
<feature type="compositionally biased region" description="Pro residues" evidence="1">
    <location>
        <begin position="168"/>
        <end position="177"/>
    </location>
</feature>
<accession>A0A3Q7S477</accession>
<evidence type="ECO:0000313" key="3">
    <source>
        <dbReference type="RefSeq" id="XP_025853569.2"/>
    </source>
</evidence>
<organism evidence="2 3">
    <name type="scientific">Vulpes vulpes</name>
    <name type="common">Red fox</name>
    <dbReference type="NCBI Taxonomy" id="9627"/>
    <lineage>
        <taxon>Eukaryota</taxon>
        <taxon>Metazoa</taxon>
        <taxon>Chordata</taxon>
        <taxon>Craniata</taxon>
        <taxon>Vertebrata</taxon>
        <taxon>Euteleostomi</taxon>
        <taxon>Mammalia</taxon>
        <taxon>Eutheria</taxon>
        <taxon>Laurasiatheria</taxon>
        <taxon>Carnivora</taxon>
        <taxon>Caniformia</taxon>
        <taxon>Canidae</taxon>
        <taxon>Vulpes</taxon>
    </lineage>
</organism>
<feature type="region of interest" description="Disordered" evidence="1">
    <location>
        <begin position="149"/>
        <end position="184"/>
    </location>
</feature>
<dbReference type="RefSeq" id="XP_072614254.1">
    <property type="nucleotide sequence ID" value="XM_072758153.1"/>
</dbReference>
<dbReference type="Proteomes" id="UP001652641">
    <property type="component" value="Chromosome 5"/>
</dbReference>
<dbReference type="KEGG" id="vvp:112919345"/>
<evidence type="ECO:0000313" key="5">
    <source>
        <dbReference type="RefSeq" id="XP_072614255.1"/>
    </source>
</evidence>
<protein>
    <submittedName>
        <fullName evidence="3 4">Uncharacterized protein</fullName>
    </submittedName>
</protein>
<gene>
    <name evidence="3 4 5" type="primary">LOC112919345</name>
</gene>
<dbReference type="GeneID" id="112919345"/>
<evidence type="ECO:0000256" key="1">
    <source>
        <dbReference type="SAM" id="MobiDB-lite"/>
    </source>
</evidence>
<reference evidence="3" key="2">
    <citation type="submission" date="2025-05" db="UniProtKB">
        <authorList>
            <consortium name="RefSeq"/>
        </authorList>
    </citation>
    <scope>IDENTIFICATION</scope>
    <source>
        <tissue evidence="3">Cell line</tissue>
    </source>
</reference>
<sequence>MVSRAVPPRNLELFPMMSKLSTQLQRFNIHTENCPRHVSTLHMEQIHQGAQRWEPEQRCGVQCPVIMLRAHATRSPRPATVRLWGTVSRSRGRVWRCPGLVLTDSIHQLVAWPRSSADPITLCCDSRWTNQRVRGGVKAAGRDWLLLEPQSKGPQAPQPECRHLHAGGPPPRLPPASPGADSSPTAGRVPLLTLWFLDAAARLVIHRPCATGRPGQPSRVRSCVFPAFTDHTPQRVVSTEAWGRFTFCGVFVRRESLHSLVLQRSDPTAAGFLFEQCPGRAPPRKGLHTNQKRPRPTAPHGLCAERGVRECHSCTHACTLDIRSLAHPALWGCVWGAAGSPVSLWNVSGGSHVHMHNTICSHCPSFGSLVLVVAPEGPSWPLALCWKGLCPGSRAQAWVH</sequence>
<name>A0A3Q7S477_VULVU</name>
<dbReference type="AlphaFoldDB" id="A0A3Q7S477"/>
<dbReference type="RefSeq" id="XP_025853569.2">
    <property type="nucleotide sequence ID" value="XM_025997784.2"/>
</dbReference>
<evidence type="ECO:0000313" key="4">
    <source>
        <dbReference type="RefSeq" id="XP_072614254.1"/>
    </source>
</evidence>
<reference key="1">
    <citation type="submission" date="2019-01" db="UniProtKB">
        <authorList>
            <consortium name="RefSeq"/>
        </authorList>
    </citation>
    <scope>IDENTIFICATION</scope>
    <source>
        <tissue evidence="4 5">Cell line</tissue>
    </source>
</reference>
<proteinExistence type="predicted"/>
<dbReference type="RefSeq" id="XP_072614255.1">
    <property type="nucleotide sequence ID" value="XM_072758154.1"/>
</dbReference>